<sequence>MTNGIFQHTHIHPIMQHYRNDVKALTKATPDNFSLPLRVLKVEFGADWCFYQEFLDGAKAAIVAEESYSAWAEQIEVLIKDNAAAKVAHAGVLFLLKEMEMRARKALLTTLTKKNISTPPLTQSFETVYATSVPAMASNTSNERVPTPPVNQRQRVPMSPFHERVPIPPSNQQARMLPSNHRRVPTLRSNFKPQVDPTLTGSPYNRGPTPNVTFNGLKPSYQQKSQQYQYLSSPFKTGASDAVMFTDPILKHDVESYFSYPSQESYNTNSTARAQYPPKQRSNMSDYSGAPLYKAADDDLTVFKRRVEGPDGVNGVKQRQRQAQSGTEKVKTAEDAQREKMLEKLRMKVAEDKF</sequence>
<feature type="region of interest" description="Disordered" evidence="1">
    <location>
        <begin position="263"/>
        <end position="286"/>
    </location>
</feature>
<organism evidence="2 3">
    <name type="scientific">Pyrenophora seminiperda CCB06</name>
    <dbReference type="NCBI Taxonomy" id="1302712"/>
    <lineage>
        <taxon>Eukaryota</taxon>
        <taxon>Fungi</taxon>
        <taxon>Dikarya</taxon>
        <taxon>Ascomycota</taxon>
        <taxon>Pezizomycotina</taxon>
        <taxon>Dothideomycetes</taxon>
        <taxon>Pleosporomycetidae</taxon>
        <taxon>Pleosporales</taxon>
        <taxon>Pleosporineae</taxon>
        <taxon>Pleosporaceae</taxon>
        <taxon>Pyrenophora</taxon>
    </lineage>
</organism>
<gene>
    <name evidence="2" type="ORF">GMOD_00005171</name>
</gene>
<reference evidence="2 3" key="1">
    <citation type="journal article" date="2014" name="PLoS ONE">
        <title>De novo Genome Assembly of the Fungal Plant Pathogen Pyrenophora semeniperda.</title>
        <authorList>
            <person name="Soliai M.M."/>
            <person name="Meyer S.E."/>
            <person name="Udall J.A."/>
            <person name="Elzinga D.E."/>
            <person name="Hermansen R.A."/>
            <person name="Bodily P.M."/>
            <person name="Hart A.A."/>
            <person name="Coleman C.E."/>
        </authorList>
    </citation>
    <scope>NUCLEOTIDE SEQUENCE [LARGE SCALE GENOMIC DNA]</scope>
    <source>
        <strain evidence="2 3">CCB06</strain>
        <tissue evidence="2">Mycelium</tissue>
    </source>
</reference>
<feature type="region of interest" description="Disordered" evidence="1">
    <location>
        <begin position="308"/>
        <end position="337"/>
    </location>
</feature>
<proteinExistence type="predicted"/>
<protein>
    <submittedName>
        <fullName evidence="2">Uncharacterized protein</fullName>
    </submittedName>
</protein>
<keyword evidence="3" id="KW-1185">Reference proteome</keyword>
<evidence type="ECO:0000313" key="3">
    <source>
        <dbReference type="Proteomes" id="UP000265663"/>
    </source>
</evidence>
<dbReference type="OrthoDB" id="3794564at2759"/>
<feature type="compositionally biased region" description="Basic and acidic residues" evidence="1">
    <location>
        <begin position="328"/>
        <end position="337"/>
    </location>
</feature>
<feature type="compositionally biased region" description="Polar residues" evidence="1">
    <location>
        <begin position="263"/>
        <end position="273"/>
    </location>
</feature>
<name>A0A3M7LVC8_9PLEO</name>
<evidence type="ECO:0000313" key="2">
    <source>
        <dbReference type="EMBL" id="RMZ66102.1"/>
    </source>
</evidence>
<dbReference type="Proteomes" id="UP000265663">
    <property type="component" value="Unassembled WGS sequence"/>
</dbReference>
<dbReference type="AlphaFoldDB" id="A0A3M7LVC8"/>
<evidence type="ECO:0000256" key="1">
    <source>
        <dbReference type="SAM" id="MobiDB-lite"/>
    </source>
</evidence>
<accession>A0A3M7LVC8</accession>
<dbReference type="EMBL" id="KE747806">
    <property type="protein sequence ID" value="RMZ66102.1"/>
    <property type="molecule type" value="Genomic_DNA"/>
</dbReference>